<keyword evidence="3" id="KW-1185">Reference proteome</keyword>
<feature type="region of interest" description="Disordered" evidence="1">
    <location>
        <begin position="1"/>
        <end position="34"/>
    </location>
</feature>
<dbReference type="EMBL" id="NOZR01000028">
    <property type="protein sequence ID" value="OYN75540.1"/>
    <property type="molecule type" value="Genomic_DNA"/>
</dbReference>
<gene>
    <name evidence="2" type="ORF">CG716_25350</name>
</gene>
<dbReference type="AlphaFoldDB" id="A0A255D8X8"/>
<dbReference type="Proteomes" id="UP000216063">
    <property type="component" value="Unassembled WGS sequence"/>
</dbReference>
<reference evidence="2 3" key="1">
    <citation type="submission" date="2017-07" db="EMBL/GenBank/DDBJ databases">
        <title>The new phylogeny of genus Mycobacterium.</title>
        <authorList>
            <person name="Tortoli E."/>
            <person name="Trovato A."/>
            <person name="Cirillo D.M."/>
        </authorList>
    </citation>
    <scope>NUCLEOTIDE SEQUENCE [LARGE SCALE GENOMIC DNA]</scope>
    <source>
        <strain evidence="2 3">ATCC 33027</strain>
    </source>
</reference>
<name>A0A255D8X8_9MYCO</name>
<evidence type="ECO:0000313" key="3">
    <source>
        <dbReference type="Proteomes" id="UP000216063"/>
    </source>
</evidence>
<sequence length="84" mass="9239">MQLSRTIYAQSKPAIEPSPTPHTTSSPDYAGPPTVKTEQVVLQPFQRAGERKTPPARCDHTNATAVDMKHVALAPRNFPLQFVD</sequence>
<proteinExistence type="predicted"/>
<accession>A0A255D8X8</accession>
<evidence type="ECO:0000313" key="2">
    <source>
        <dbReference type="EMBL" id="OYN75540.1"/>
    </source>
</evidence>
<evidence type="ECO:0000256" key="1">
    <source>
        <dbReference type="SAM" id="MobiDB-lite"/>
    </source>
</evidence>
<organism evidence="2 3">
    <name type="scientific">Mycolicibacterium sphagni</name>
    <dbReference type="NCBI Taxonomy" id="1786"/>
    <lineage>
        <taxon>Bacteria</taxon>
        <taxon>Bacillati</taxon>
        <taxon>Actinomycetota</taxon>
        <taxon>Actinomycetes</taxon>
        <taxon>Mycobacteriales</taxon>
        <taxon>Mycobacteriaceae</taxon>
        <taxon>Mycolicibacterium</taxon>
    </lineage>
</organism>
<protein>
    <submittedName>
        <fullName evidence="2">Uncharacterized protein</fullName>
    </submittedName>
</protein>
<comment type="caution">
    <text evidence="2">The sequence shown here is derived from an EMBL/GenBank/DDBJ whole genome shotgun (WGS) entry which is preliminary data.</text>
</comment>